<sequence>MTILQVPELIRPRHCCCTSTPLKLAAHQLPSASGHPRTFPFRRRELNMQGIAPGTNVLRLALAASRESRIRPASAAGVPVPPLDLTEDNIKQVLADARVEASFKLTRKGLSWASEAIIALSSLQLAQLFDSSVGITGVVELAEMDGPFVKISLRGRFWHERSTVLARVGNYLKQRIPEILEVDVKDEKMLDDSPENF</sequence>
<gene>
    <name evidence="1" type="ORF">CDL15_Pgr003257</name>
</gene>
<dbReference type="PANTHER" id="PTHR36018">
    <property type="entry name" value="OS09G0481800 PROTEIN"/>
    <property type="match status" value="1"/>
</dbReference>
<reference evidence="2" key="1">
    <citation type="journal article" date="2017" name="Plant J.">
        <title>The pomegranate (Punica granatum L.) genome and the genomics of punicalagin biosynthesis.</title>
        <authorList>
            <person name="Qin G."/>
            <person name="Xu C."/>
            <person name="Ming R."/>
            <person name="Tang H."/>
            <person name="Guyot R."/>
            <person name="Kramer E.M."/>
            <person name="Hu Y."/>
            <person name="Yi X."/>
            <person name="Qi Y."/>
            <person name="Xu X."/>
            <person name="Gao Z."/>
            <person name="Pan H."/>
            <person name="Jian J."/>
            <person name="Tian Y."/>
            <person name="Yue Z."/>
            <person name="Xu Y."/>
        </authorList>
    </citation>
    <scope>NUCLEOTIDE SEQUENCE [LARGE SCALE GENOMIC DNA]</scope>
    <source>
        <strain evidence="2">cv. Dabenzi</strain>
    </source>
</reference>
<evidence type="ECO:0000313" key="2">
    <source>
        <dbReference type="Proteomes" id="UP000197138"/>
    </source>
</evidence>
<dbReference type="PANTHER" id="PTHR36018:SF1">
    <property type="entry name" value="OS09G0481800 PROTEIN"/>
    <property type="match status" value="1"/>
</dbReference>
<dbReference type="Gene3D" id="3.30.300.130">
    <property type="entry name" value="Fe-S cluster assembly (FSCA)"/>
    <property type="match status" value="1"/>
</dbReference>
<comment type="caution">
    <text evidence="1">The sequence shown here is derived from an EMBL/GenBank/DDBJ whole genome shotgun (WGS) entry which is preliminary data.</text>
</comment>
<name>A0A218X2Z6_PUNGR</name>
<dbReference type="InterPro" id="IPR034904">
    <property type="entry name" value="FSCA_dom_sf"/>
</dbReference>
<protein>
    <recommendedName>
        <fullName evidence="3">NIF system FeS cluster assembly NifU C-terminal domain-containing protein</fullName>
    </recommendedName>
</protein>
<dbReference type="Proteomes" id="UP000197138">
    <property type="component" value="Unassembled WGS sequence"/>
</dbReference>
<dbReference type="EMBL" id="MTKT01002492">
    <property type="protein sequence ID" value="OWM79086.1"/>
    <property type="molecule type" value="Genomic_DNA"/>
</dbReference>
<dbReference type="AlphaFoldDB" id="A0A218X2Z6"/>
<organism evidence="1 2">
    <name type="scientific">Punica granatum</name>
    <name type="common">Pomegranate</name>
    <dbReference type="NCBI Taxonomy" id="22663"/>
    <lineage>
        <taxon>Eukaryota</taxon>
        <taxon>Viridiplantae</taxon>
        <taxon>Streptophyta</taxon>
        <taxon>Embryophyta</taxon>
        <taxon>Tracheophyta</taxon>
        <taxon>Spermatophyta</taxon>
        <taxon>Magnoliopsida</taxon>
        <taxon>eudicotyledons</taxon>
        <taxon>Gunneridae</taxon>
        <taxon>Pentapetalae</taxon>
        <taxon>rosids</taxon>
        <taxon>malvids</taxon>
        <taxon>Myrtales</taxon>
        <taxon>Lythraceae</taxon>
        <taxon>Punica</taxon>
    </lineage>
</organism>
<dbReference type="SUPFAM" id="SSF117916">
    <property type="entry name" value="Fe-S cluster assembly (FSCA) domain-like"/>
    <property type="match status" value="1"/>
</dbReference>
<accession>A0A218X2Z6</accession>
<evidence type="ECO:0000313" key="1">
    <source>
        <dbReference type="EMBL" id="OWM79086.1"/>
    </source>
</evidence>
<proteinExistence type="predicted"/>
<evidence type="ECO:0008006" key="3">
    <source>
        <dbReference type="Google" id="ProtNLM"/>
    </source>
</evidence>